<evidence type="ECO:0000313" key="2">
    <source>
        <dbReference type="Proteomes" id="UP000263273"/>
    </source>
</evidence>
<name>A0A354YY41_9FIRM</name>
<protein>
    <submittedName>
        <fullName evidence="1">Uncharacterized protein</fullName>
    </submittedName>
</protein>
<dbReference type="Proteomes" id="UP000263273">
    <property type="component" value="Unassembled WGS sequence"/>
</dbReference>
<dbReference type="AlphaFoldDB" id="A0A354YY41"/>
<dbReference type="STRING" id="378794.GCA_001570625_01704"/>
<sequence length="499" mass="58562">MSLMAYNDWPLILDNYRSVQDSPDLFFFWQEELRLRQLGRNLEKSPQKVLVKQAEELDFLLRSMYFSGQQPQFFNILLQNMHLTFVLQWLLDSPRYVLEAFLDYLPWYLSSSRINKRNLLFLIQIYQESFKDKFRAIINTLDAEACGYIAARTASPELRELIKLREEELEQSRKENYYAIKREAYKNNLYPSIFGDKIELFVQAIDSIEATFPEHFTEPYGAPRFLSLLESAELVFQCGWPEDSLAILLDVYEDYQQKNRLVKILDDENIYRQFYKVLRRVIPVYSLLFGLPDCLNRAKSIYQHAFPRILPDSASLQYLAVYESVLAGLNAVLQHPQWEIIIKISPIQKQRPSEPPLLLPSEAGSGLSPRRWIELQELIEQKMASLPHEAFITLEYLRFLQLHFTPDREQQLAQRLMAGYLALWKWLPSPLFINPSLLEQLGPLLPASERTEAQKILTFLDDHDKQSLNNELDSRPELFHNKAKSTLREILIGQFAGVW</sequence>
<proteinExistence type="predicted"/>
<gene>
    <name evidence="1" type="ORF">DDZ44_10035</name>
</gene>
<reference evidence="1 2" key="1">
    <citation type="journal article" date="2018" name="Nat. Biotechnol.">
        <title>A standardized bacterial taxonomy based on genome phylogeny substantially revises the tree of life.</title>
        <authorList>
            <person name="Parks D.H."/>
            <person name="Chuvochina M."/>
            <person name="Waite D.W."/>
            <person name="Rinke C."/>
            <person name="Skarshewski A."/>
            <person name="Chaumeil P.A."/>
            <person name="Hugenholtz P."/>
        </authorList>
    </citation>
    <scope>NUCLEOTIDE SEQUENCE [LARGE SCALE GENOMIC DNA]</scope>
    <source>
        <strain evidence="1">UBA10948</strain>
    </source>
</reference>
<evidence type="ECO:0000313" key="1">
    <source>
        <dbReference type="EMBL" id="HBK54263.1"/>
    </source>
</evidence>
<accession>A0A354YY41</accession>
<organism evidence="1 2">
    <name type="scientific">Syntrophomonas wolfei</name>
    <dbReference type="NCBI Taxonomy" id="863"/>
    <lineage>
        <taxon>Bacteria</taxon>
        <taxon>Bacillati</taxon>
        <taxon>Bacillota</taxon>
        <taxon>Clostridia</taxon>
        <taxon>Eubacteriales</taxon>
        <taxon>Syntrophomonadaceae</taxon>
        <taxon>Syntrophomonas</taxon>
    </lineage>
</organism>
<dbReference type="EMBL" id="DNZF01000217">
    <property type="protein sequence ID" value="HBK54263.1"/>
    <property type="molecule type" value="Genomic_DNA"/>
</dbReference>
<comment type="caution">
    <text evidence="1">The sequence shown here is derived from an EMBL/GenBank/DDBJ whole genome shotgun (WGS) entry which is preliminary data.</text>
</comment>